<dbReference type="Proteomes" id="UP001152300">
    <property type="component" value="Unassembled WGS sequence"/>
</dbReference>
<accession>A0A9X0AW26</accession>
<dbReference type="Gene3D" id="3.40.50.150">
    <property type="entry name" value="Vaccinia Virus protein VP39"/>
    <property type="match status" value="1"/>
</dbReference>
<feature type="domain" description="Methyltransferase type 12" evidence="1">
    <location>
        <begin position="104"/>
        <end position="179"/>
    </location>
</feature>
<dbReference type="OrthoDB" id="329835at2759"/>
<feature type="domain" description="HRPKS sdrA-like NAD(P)-binding" evidence="2">
    <location>
        <begin position="242"/>
        <end position="387"/>
    </location>
</feature>
<evidence type="ECO:0000259" key="1">
    <source>
        <dbReference type="Pfam" id="PF08242"/>
    </source>
</evidence>
<gene>
    <name evidence="3" type="ORF">OCU04_000407</name>
</gene>
<comment type="caution">
    <text evidence="3">The sequence shown here is derived from an EMBL/GenBank/DDBJ whole genome shotgun (WGS) entry which is preliminary data.</text>
</comment>
<dbReference type="Pfam" id="PF23114">
    <property type="entry name" value="NAD-bd_HRPKS_sdrA"/>
    <property type="match status" value="1"/>
</dbReference>
<dbReference type="EMBL" id="JAPEIS010000001">
    <property type="protein sequence ID" value="KAJ8070004.1"/>
    <property type="molecule type" value="Genomic_DNA"/>
</dbReference>
<name>A0A9X0AW26_9HELO</name>
<dbReference type="InterPro" id="IPR029063">
    <property type="entry name" value="SAM-dependent_MTases_sf"/>
</dbReference>
<dbReference type="InterPro" id="IPR013217">
    <property type="entry name" value="Methyltransf_12"/>
</dbReference>
<organism evidence="3 4">
    <name type="scientific">Sclerotinia nivalis</name>
    <dbReference type="NCBI Taxonomy" id="352851"/>
    <lineage>
        <taxon>Eukaryota</taxon>
        <taxon>Fungi</taxon>
        <taxon>Dikarya</taxon>
        <taxon>Ascomycota</taxon>
        <taxon>Pezizomycotina</taxon>
        <taxon>Leotiomycetes</taxon>
        <taxon>Helotiales</taxon>
        <taxon>Sclerotiniaceae</taxon>
        <taxon>Sclerotinia</taxon>
    </lineage>
</organism>
<dbReference type="AlphaFoldDB" id="A0A9X0AW26"/>
<evidence type="ECO:0000313" key="4">
    <source>
        <dbReference type="Proteomes" id="UP001152300"/>
    </source>
</evidence>
<dbReference type="SUPFAM" id="SSF53335">
    <property type="entry name" value="S-adenosyl-L-methionine-dependent methyltransferases"/>
    <property type="match status" value="1"/>
</dbReference>
<protein>
    <submittedName>
        <fullName evidence="3">Uncharacterized protein</fullName>
    </submittedName>
</protein>
<dbReference type="Pfam" id="PF08242">
    <property type="entry name" value="Methyltransf_12"/>
    <property type="match status" value="1"/>
</dbReference>
<reference evidence="3" key="1">
    <citation type="submission" date="2022-11" db="EMBL/GenBank/DDBJ databases">
        <title>Genome Resource of Sclerotinia nivalis Strain SnTB1, a Plant Pathogen Isolated from American Ginseng.</title>
        <authorList>
            <person name="Fan S."/>
        </authorList>
    </citation>
    <scope>NUCLEOTIDE SEQUENCE</scope>
    <source>
        <strain evidence="3">SnTB1</strain>
    </source>
</reference>
<evidence type="ECO:0000259" key="2">
    <source>
        <dbReference type="Pfam" id="PF23114"/>
    </source>
</evidence>
<dbReference type="InterPro" id="IPR056501">
    <property type="entry name" value="NAD-bd_HRPKS_sdrA"/>
</dbReference>
<keyword evidence="4" id="KW-1185">Reference proteome</keyword>
<evidence type="ECO:0000313" key="3">
    <source>
        <dbReference type="EMBL" id="KAJ8070004.1"/>
    </source>
</evidence>
<sequence>MAPGRLSTPTSSFPSSEASSVSSALGFDQSHHDGDVLEPLAVVGFPHNFSQDATTAESFREMLVEGLCASAGYSAHFIRDDIRAFVLNAPKPKEEAKAAFAVPRYSQYNMADSSASSIKEAQEAFKAFDRLNFMILDIEKDITKKGLTPDTYDVIVAAHTISATKNLASMVRKLRSLLKTADVVFRDYEVEECHEWSIIISTAVENISHLAPPSVIIIADPESTNQQEFAKRFQAQPDLKPVTDFTVMSLKAAAASPLVSTSAILFLNEIERPLLEDIDTTNFTHLQTVLLAAQKVLWVSDSSMGPESSPDFGVITSLPRVLRAENNKLQMVTVTLEANDIFSDRKAADRLISKMTRVLLKVLLGSVDESYETEYVEKNGLIHINRVIASPQLDEKIAAKVAEKQYQVMKFATQAGNRDARTSGYFAIR</sequence>
<proteinExistence type="predicted"/>